<dbReference type="OrthoDB" id="5095490at2759"/>
<evidence type="ECO:0000313" key="2">
    <source>
        <dbReference type="EMBL" id="KAJ4003566.1"/>
    </source>
</evidence>
<name>A0A9W8PDU3_9HYPO</name>
<proteinExistence type="predicted"/>
<feature type="signal peptide" evidence="1">
    <location>
        <begin position="1"/>
        <end position="17"/>
    </location>
</feature>
<keyword evidence="3" id="KW-1185">Reference proteome</keyword>
<comment type="caution">
    <text evidence="2">The sequence shown here is derived from an EMBL/GenBank/DDBJ whole genome shotgun (WGS) entry which is preliminary data.</text>
</comment>
<organism evidence="2 3">
    <name type="scientific">Fusarium irregulare</name>
    <dbReference type="NCBI Taxonomy" id="2494466"/>
    <lineage>
        <taxon>Eukaryota</taxon>
        <taxon>Fungi</taxon>
        <taxon>Dikarya</taxon>
        <taxon>Ascomycota</taxon>
        <taxon>Pezizomycotina</taxon>
        <taxon>Sordariomycetes</taxon>
        <taxon>Hypocreomycetidae</taxon>
        <taxon>Hypocreales</taxon>
        <taxon>Nectriaceae</taxon>
        <taxon>Fusarium</taxon>
        <taxon>Fusarium incarnatum-equiseti species complex</taxon>
    </lineage>
</organism>
<protein>
    <submittedName>
        <fullName evidence="2">Uncharacterized protein</fullName>
    </submittedName>
</protein>
<dbReference type="AlphaFoldDB" id="A0A9W8PDU3"/>
<reference evidence="2" key="1">
    <citation type="submission" date="2022-10" db="EMBL/GenBank/DDBJ databases">
        <title>Fusarium specimens isolated from Avocado Roots.</title>
        <authorList>
            <person name="Stajich J."/>
            <person name="Roper C."/>
            <person name="Heimlech-Rivalta G."/>
        </authorList>
    </citation>
    <scope>NUCLEOTIDE SEQUENCE</scope>
    <source>
        <strain evidence="2">CF00143</strain>
    </source>
</reference>
<evidence type="ECO:0000256" key="1">
    <source>
        <dbReference type="SAM" id="SignalP"/>
    </source>
</evidence>
<keyword evidence="1" id="KW-0732">Signal</keyword>
<sequence length="253" mass="25917">MRYNVIASLAFTLGTLAGPCKPNASETSETLTLSATSSADSSSLQPMSLSFTESVFTSTDAATVYITSSVTSESDAATSSTVAPTSTSSPALGTFNAIGQGGGASNTPARLPPPQYGSVTLGEYNPSGVGAGVFSIEAGKGALLVDGSKMCGFYGGTESAWVYSCNTPPRTNEAPITYDQGQTDGGALKCSAPTMNCIEDFNDENDPVCYATGGAWTQFMGYQFLSTYYLLSIGSEAAATGSYVPISLIIQAL</sequence>
<dbReference type="Proteomes" id="UP001152130">
    <property type="component" value="Unassembled WGS sequence"/>
</dbReference>
<gene>
    <name evidence="2" type="ORF">NW766_012014</name>
</gene>
<dbReference type="EMBL" id="JAPDHF010000026">
    <property type="protein sequence ID" value="KAJ4003566.1"/>
    <property type="molecule type" value="Genomic_DNA"/>
</dbReference>
<accession>A0A9W8PDU3</accession>
<evidence type="ECO:0000313" key="3">
    <source>
        <dbReference type="Proteomes" id="UP001152130"/>
    </source>
</evidence>
<feature type="chain" id="PRO_5040968157" evidence="1">
    <location>
        <begin position="18"/>
        <end position="253"/>
    </location>
</feature>